<dbReference type="PROSITE" id="PS51257">
    <property type="entry name" value="PROKAR_LIPOPROTEIN"/>
    <property type="match status" value="1"/>
</dbReference>
<reference evidence="1" key="1">
    <citation type="submission" date="2021-10" db="EMBL/GenBank/DDBJ databases">
        <title>Loktanella gaetbuli sp. nov., isolated from a tidal flat.</title>
        <authorList>
            <person name="Park S."/>
            <person name="Yoon J.-H."/>
        </authorList>
    </citation>
    <scope>NUCLEOTIDE SEQUENCE</scope>
    <source>
        <strain evidence="1">TSTF-M6</strain>
    </source>
</reference>
<organism evidence="1 2">
    <name type="scientific">Loktanella gaetbuli</name>
    <dbReference type="NCBI Taxonomy" id="2881335"/>
    <lineage>
        <taxon>Bacteria</taxon>
        <taxon>Pseudomonadati</taxon>
        <taxon>Pseudomonadota</taxon>
        <taxon>Alphaproteobacteria</taxon>
        <taxon>Rhodobacterales</taxon>
        <taxon>Roseobacteraceae</taxon>
        <taxon>Loktanella</taxon>
    </lineage>
</organism>
<sequence>MTRLLTALGALILVAGCEVGTMTNAPGGTEPGFREFLVVGSSMSFEQCRAGGGLIIRDANSPMTACDPSVKRNPVPRAVIDDPTVETDMNAAREMQDLATAN</sequence>
<comment type="caution">
    <text evidence="1">The sequence shown here is derived from an EMBL/GenBank/DDBJ whole genome shotgun (WGS) entry which is preliminary data.</text>
</comment>
<keyword evidence="2" id="KW-1185">Reference proteome</keyword>
<accession>A0ABS8BVE3</accession>
<evidence type="ECO:0000313" key="1">
    <source>
        <dbReference type="EMBL" id="MCB5199698.1"/>
    </source>
</evidence>
<dbReference type="EMBL" id="JAJATZ010000004">
    <property type="protein sequence ID" value="MCB5199698.1"/>
    <property type="molecule type" value="Genomic_DNA"/>
</dbReference>
<evidence type="ECO:0000313" key="2">
    <source>
        <dbReference type="Proteomes" id="UP001138961"/>
    </source>
</evidence>
<dbReference type="RefSeq" id="WP_226748373.1">
    <property type="nucleotide sequence ID" value="NZ_JAJATZ010000004.1"/>
</dbReference>
<protein>
    <recommendedName>
        <fullName evidence="3">Lipoprotein</fullName>
    </recommendedName>
</protein>
<name>A0ABS8BVE3_9RHOB</name>
<evidence type="ECO:0008006" key="3">
    <source>
        <dbReference type="Google" id="ProtNLM"/>
    </source>
</evidence>
<proteinExistence type="predicted"/>
<dbReference type="Proteomes" id="UP001138961">
    <property type="component" value="Unassembled WGS sequence"/>
</dbReference>
<gene>
    <name evidence="1" type="ORF">LGQ03_10645</name>
</gene>